<dbReference type="GO" id="GO:0005739">
    <property type="term" value="C:mitochondrion"/>
    <property type="evidence" value="ECO:0007669"/>
    <property type="project" value="TreeGrafter"/>
</dbReference>
<dbReference type="PANTHER" id="PTHR23406">
    <property type="entry name" value="MALIC ENZYME-RELATED"/>
    <property type="match status" value="1"/>
</dbReference>
<dbReference type="KEGG" id="dci:103513943"/>
<dbReference type="RefSeq" id="XP_008477023.2">
    <property type="nucleotide sequence ID" value="XM_008478801.2"/>
</dbReference>
<dbReference type="GO" id="GO:0006108">
    <property type="term" value="P:malate metabolic process"/>
    <property type="evidence" value="ECO:0007669"/>
    <property type="project" value="TreeGrafter"/>
</dbReference>
<sequence>MNKDFPLARAVCASGRCSALNNLTKLSAALPQDHLRCYHEATGDIICPSMVQGIDHIRDPRLNKGLAFSLRERQQLGIHGLMPPTIKNQDQQIEVCRESVRRFQEDLNKFTYLSELQVRNACHNFYFPSKLPRLVIY</sequence>
<organism evidence="1 2">
    <name type="scientific">Diaphorina citri</name>
    <name type="common">Asian citrus psyllid</name>
    <dbReference type="NCBI Taxonomy" id="121845"/>
    <lineage>
        <taxon>Eukaryota</taxon>
        <taxon>Metazoa</taxon>
        <taxon>Ecdysozoa</taxon>
        <taxon>Arthropoda</taxon>
        <taxon>Hexapoda</taxon>
        <taxon>Insecta</taxon>
        <taxon>Pterygota</taxon>
        <taxon>Neoptera</taxon>
        <taxon>Paraneoptera</taxon>
        <taxon>Hemiptera</taxon>
        <taxon>Sternorrhyncha</taxon>
        <taxon>Psylloidea</taxon>
        <taxon>Psyllidae</taxon>
        <taxon>Diaphorininae</taxon>
        <taxon>Diaphorina</taxon>
    </lineage>
</organism>
<gene>
    <name evidence="2" type="primary">LOC103513943</name>
</gene>
<dbReference type="Gene3D" id="1.20.1370.30">
    <property type="match status" value="1"/>
</dbReference>
<protein>
    <submittedName>
        <fullName evidence="2">NADP-dependent malic enzyme-like</fullName>
    </submittedName>
</protein>
<dbReference type="PaxDb" id="121845-A0A1S3D965"/>
<accession>A0A1S3D965</accession>
<dbReference type="PANTHER" id="PTHR23406:SF90">
    <property type="entry name" value="MALIC ENZYME-RELATED"/>
    <property type="match status" value="1"/>
</dbReference>
<evidence type="ECO:0000313" key="2">
    <source>
        <dbReference type="RefSeq" id="XP_008477023.2"/>
    </source>
</evidence>
<dbReference type="STRING" id="121845.A0A1S3D965"/>
<dbReference type="InterPro" id="IPR046346">
    <property type="entry name" value="Aminoacid_DH-like_N_sf"/>
</dbReference>
<proteinExistence type="predicted"/>
<evidence type="ECO:0000313" key="1">
    <source>
        <dbReference type="Proteomes" id="UP000079169"/>
    </source>
</evidence>
<dbReference type="Proteomes" id="UP000079169">
    <property type="component" value="Unplaced"/>
</dbReference>
<name>A0A1S3D965_DIACI</name>
<keyword evidence="1" id="KW-1185">Reference proteome</keyword>
<dbReference type="SUPFAM" id="SSF53223">
    <property type="entry name" value="Aminoacid dehydrogenase-like, N-terminal domain"/>
    <property type="match status" value="1"/>
</dbReference>
<dbReference type="GO" id="GO:0004473">
    <property type="term" value="F:malate dehydrogenase (decarboxylating) (NADP+) activity"/>
    <property type="evidence" value="ECO:0007669"/>
    <property type="project" value="TreeGrafter"/>
</dbReference>
<dbReference type="GeneID" id="103513943"/>
<reference evidence="2" key="1">
    <citation type="submission" date="2025-08" db="UniProtKB">
        <authorList>
            <consortium name="RefSeq"/>
        </authorList>
    </citation>
    <scope>IDENTIFICATION</scope>
</reference>
<dbReference type="AlphaFoldDB" id="A0A1S3D965"/>